<name>A0A562KAI5_SPHWJ</name>
<gene>
    <name evidence="1" type="ORF">IQ35_02555</name>
</gene>
<dbReference type="EMBL" id="VLKK01000009">
    <property type="protein sequence ID" value="TWH92439.1"/>
    <property type="molecule type" value="Genomic_DNA"/>
</dbReference>
<sequence length="39" mass="4623">MKGKTGEAWDFRERPFALYDSPHFLTDWRQPISLPADNE</sequence>
<evidence type="ECO:0000313" key="1">
    <source>
        <dbReference type="EMBL" id="TWH92439.1"/>
    </source>
</evidence>
<organism evidence="1 2">
    <name type="scientific">Sphingobium wenxiniae (strain DSM 21828 / CGMCC 1.7748 / JZ-1)</name>
    <dbReference type="NCBI Taxonomy" id="595605"/>
    <lineage>
        <taxon>Bacteria</taxon>
        <taxon>Pseudomonadati</taxon>
        <taxon>Pseudomonadota</taxon>
        <taxon>Alphaproteobacteria</taxon>
        <taxon>Sphingomonadales</taxon>
        <taxon>Sphingomonadaceae</taxon>
        <taxon>Sphingobium</taxon>
    </lineage>
</organism>
<accession>A0A562KAI5</accession>
<dbReference type="Proteomes" id="UP000316624">
    <property type="component" value="Unassembled WGS sequence"/>
</dbReference>
<keyword evidence="2" id="KW-1185">Reference proteome</keyword>
<comment type="caution">
    <text evidence="1">The sequence shown here is derived from an EMBL/GenBank/DDBJ whole genome shotgun (WGS) entry which is preliminary data.</text>
</comment>
<protein>
    <submittedName>
        <fullName evidence="1">Uncharacterized protein</fullName>
    </submittedName>
</protein>
<dbReference type="AlphaFoldDB" id="A0A562KAI5"/>
<evidence type="ECO:0000313" key="2">
    <source>
        <dbReference type="Proteomes" id="UP000316624"/>
    </source>
</evidence>
<reference evidence="1 2" key="1">
    <citation type="journal article" date="2015" name="Stand. Genomic Sci.">
        <title>Genomic Encyclopedia of Bacterial and Archaeal Type Strains, Phase III: the genomes of soil and plant-associated and newly described type strains.</title>
        <authorList>
            <person name="Whitman W.B."/>
            <person name="Woyke T."/>
            <person name="Klenk H.P."/>
            <person name="Zhou Y."/>
            <person name="Lilburn T.G."/>
            <person name="Beck B.J."/>
            <person name="De Vos P."/>
            <person name="Vandamme P."/>
            <person name="Eisen J.A."/>
            <person name="Garrity G."/>
            <person name="Hugenholtz P."/>
            <person name="Kyrpides N.C."/>
        </authorList>
    </citation>
    <scope>NUCLEOTIDE SEQUENCE [LARGE SCALE GENOMIC DNA]</scope>
    <source>
        <strain evidence="1 2">CGMCC 1.7748</strain>
    </source>
</reference>
<proteinExistence type="predicted"/>